<reference evidence="1 2" key="1">
    <citation type="submission" date="2020-08" db="EMBL/GenBank/DDBJ databases">
        <title>Sequencing the genomes of 1000 actinobacteria strains.</title>
        <authorList>
            <person name="Klenk H.-P."/>
        </authorList>
    </citation>
    <scope>NUCLEOTIDE SEQUENCE [LARGE SCALE GENOMIC DNA]</scope>
    <source>
        <strain evidence="1 2">DSM 102030</strain>
    </source>
</reference>
<dbReference type="AlphaFoldDB" id="A0A7W7W2E3"/>
<proteinExistence type="predicted"/>
<evidence type="ECO:0000313" key="2">
    <source>
        <dbReference type="Proteomes" id="UP000523007"/>
    </source>
</evidence>
<dbReference type="RefSeq" id="WP_184576017.1">
    <property type="nucleotide sequence ID" value="NZ_JACHJT010000001.1"/>
</dbReference>
<organism evidence="1 2">
    <name type="scientific">Lipingzhangella halophila</name>
    <dbReference type="NCBI Taxonomy" id="1783352"/>
    <lineage>
        <taxon>Bacteria</taxon>
        <taxon>Bacillati</taxon>
        <taxon>Actinomycetota</taxon>
        <taxon>Actinomycetes</taxon>
        <taxon>Streptosporangiales</taxon>
        <taxon>Nocardiopsidaceae</taxon>
        <taxon>Lipingzhangella</taxon>
    </lineage>
</organism>
<name>A0A7W7W2E3_9ACTN</name>
<dbReference type="Proteomes" id="UP000523007">
    <property type="component" value="Unassembled WGS sequence"/>
</dbReference>
<protein>
    <submittedName>
        <fullName evidence="1">Uncharacterized protein</fullName>
    </submittedName>
</protein>
<gene>
    <name evidence="1" type="ORF">F4561_001494</name>
</gene>
<evidence type="ECO:0000313" key="1">
    <source>
        <dbReference type="EMBL" id="MBB4930674.1"/>
    </source>
</evidence>
<keyword evidence="2" id="KW-1185">Reference proteome</keyword>
<dbReference type="EMBL" id="JACHJT010000001">
    <property type="protein sequence ID" value="MBB4930674.1"/>
    <property type="molecule type" value="Genomic_DNA"/>
</dbReference>
<comment type="caution">
    <text evidence="1">The sequence shown here is derived from an EMBL/GenBank/DDBJ whole genome shotgun (WGS) entry which is preliminary data.</text>
</comment>
<accession>A0A7W7W2E3</accession>
<sequence>MGSDDHFDRYFVFGIPEDDLSERAFNSALEQLGAGQVGGELEAFVARIRQDTQRMARRVHHRRDQGGRLPSRELLQVLADNFGQLESDSEMGGLLTPERSAEVVAGDLLADVQVPEVADVLERMASTPDGARLACAAFHHLNKEADTVEPAASTGKYRDAERRLGHRIRGHLAPAGSRPAADLSPEEIRLIWGWWHTDPWGAREWIGQRLDEGVWDVLPLLTRLRPERTAPFREVDAEETEALAFLIGSQRLDTELDKHRNSPEHLGPYEDHLVRSLSRHRGTDDASP</sequence>